<gene>
    <name evidence="7" type="ORF">SAMN05878282_105200</name>
</gene>
<keyword evidence="1" id="KW-0479">Metal-binding</keyword>
<dbReference type="InterPro" id="IPR048487">
    <property type="entry name" value="DksA-like_N"/>
</dbReference>
<dbReference type="GO" id="GO:0008270">
    <property type="term" value="F:zinc ion binding"/>
    <property type="evidence" value="ECO:0007669"/>
    <property type="project" value="UniProtKB-KW"/>
</dbReference>
<evidence type="ECO:0000313" key="7">
    <source>
        <dbReference type="EMBL" id="SIQ56771.1"/>
    </source>
</evidence>
<feature type="zinc finger region" description="dksA C4-type" evidence="4">
    <location>
        <begin position="78"/>
        <end position="102"/>
    </location>
</feature>
<keyword evidence="2" id="KW-0863">Zinc-finger</keyword>
<dbReference type="Gene3D" id="1.20.120.910">
    <property type="entry name" value="DksA, coiled-coil domain"/>
    <property type="match status" value="1"/>
</dbReference>
<evidence type="ECO:0000259" key="6">
    <source>
        <dbReference type="Pfam" id="PF21173"/>
    </source>
</evidence>
<dbReference type="SUPFAM" id="SSF57716">
    <property type="entry name" value="Glucocorticoid receptor-like (DNA-binding domain)"/>
    <property type="match status" value="1"/>
</dbReference>
<dbReference type="PANTHER" id="PTHR33823">
    <property type="entry name" value="RNA POLYMERASE-BINDING TRANSCRIPTION FACTOR DKSA-RELATED"/>
    <property type="match status" value="1"/>
</dbReference>
<dbReference type="EMBL" id="FTMP01000005">
    <property type="protein sequence ID" value="SIQ56771.1"/>
    <property type="molecule type" value="Genomic_DNA"/>
</dbReference>
<organism evidence="7 8">
    <name type="scientific">Aquipseudomonas alcaligenes</name>
    <name type="common">Pseudomonas alcaligenes</name>
    <dbReference type="NCBI Taxonomy" id="43263"/>
    <lineage>
        <taxon>Bacteria</taxon>
        <taxon>Pseudomonadati</taxon>
        <taxon>Pseudomonadota</taxon>
        <taxon>Gammaproteobacteria</taxon>
        <taxon>Pseudomonadales</taxon>
        <taxon>Pseudomonadaceae</taxon>
        <taxon>Aquipseudomonas</taxon>
    </lineage>
</organism>
<dbReference type="AlphaFoldDB" id="A0A1N6TTS4"/>
<dbReference type="RefSeq" id="WP_076426878.1">
    <property type="nucleotide sequence ID" value="NZ_FTMP01000005.1"/>
</dbReference>
<evidence type="ECO:0000256" key="3">
    <source>
        <dbReference type="ARBA" id="ARBA00022833"/>
    </source>
</evidence>
<dbReference type="Proteomes" id="UP000185841">
    <property type="component" value="Unassembled WGS sequence"/>
</dbReference>
<dbReference type="PANTHER" id="PTHR33823:SF4">
    <property type="entry name" value="GENERAL STRESS PROTEIN 16O"/>
    <property type="match status" value="1"/>
</dbReference>
<protein>
    <submittedName>
        <fullName evidence="7">Transcriptional regulator, TraR/DksA family</fullName>
    </submittedName>
</protein>
<evidence type="ECO:0000256" key="1">
    <source>
        <dbReference type="ARBA" id="ARBA00022723"/>
    </source>
</evidence>
<accession>A0A1N6TTS4</accession>
<reference evidence="7 8" key="1">
    <citation type="submission" date="2017-01" db="EMBL/GenBank/DDBJ databases">
        <authorList>
            <person name="Mah S.A."/>
            <person name="Swanson W.J."/>
            <person name="Moy G.W."/>
            <person name="Vacquier V.D."/>
        </authorList>
    </citation>
    <scope>NUCLEOTIDE SEQUENCE [LARGE SCALE GENOMIC DNA]</scope>
    <source>
        <strain evidence="7 8">RU36E</strain>
    </source>
</reference>
<sequence>MSHVDPRSALDTLYDEYSRRATAIRRDLGLQRNADFAEQAVERQNDEVLEALLAEAEAGMRQVGMARLRLDDGCYGVCQRCGEAIEPARLQALPAAEFCLSCADRASV</sequence>
<evidence type="ECO:0000313" key="8">
    <source>
        <dbReference type="Proteomes" id="UP000185841"/>
    </source>
</evidence>
<dbReference type="InterPro" id="IPR000962">
    <property type="entry name" value="Znf_DskA_TraR"/>
</dbReference>
<name>A0A1N6TTS4_AQUAC</name>
<dbReference type="Pfam" id="PF01258">
    <property type="entry name" value="zf-dskA_traR"/>
    <property type="match status" value="1"/>
</dbReference>
<keyword evidence="3" id="KW-0862">Zinc</keyword>
<feature type="domain" description="DnaK suppressor protein-like N-terminal" evidence="6">
    <location>
        <begin position="15"/>
        <end position="62"/>
    </location>
</feature>
<dbReference type="PROSITE" id="PS51128">
    <property type="entry name" value="ZF_DKSA_2"/>
    <property type="match status" value="1"/>
</dbReference>
<dbReference type="Pfam" id="PF21173">
    <property type="entry name" value="DksA-like_N"/>
    <property type="match status" value="1"/>
</dbReference>
<evidence type="ECO:0000256" key="4">
    <source>
        <dbReference type="PROSITE-ProRule" id="PRU00510"/>
    </source>
</evidence>
<proteinExistence type="predicted"/>
<feature type="domain" description="Zinc finger DksA/TraR C4-type" evidence="5">
    <location>
        <begin position="75"/>
        <end position="106"/>
    </location>
</feature>
<evidence type="ECO:0000256" key="2">
    <source>
        <dbReference type="ARBA" id="ARBA00022771"/>
    </source>
</evidence>
<evidence type="ECO:0000259" key="5">
    <source>
        <dbReference type="Pfam" id="PF01258"/>
    </source>
</evidence>